<feature type="binding site" evidence="12">
    <location>
        <position position="360"/>
    </location>
    <ligand>
        <name>Zn(2+)</name>
        <dbReference type="ChEBI" id="CHEBI:29105"/>
    </ligand>
</feature>
<feature type="binding site" evidence="12">
    <location>
        <position position="363"/>
    </location>
    <ligand>
        <name>Zn(2+)</name>
        <dbReference type="ChEBI" id="CHEBI:29105"/>
    </ligand>
</feature>
<dbReference type="OrthoDB" id="420264at2759"/>
<keyword evidence="11" id="KW-0539">Nucleus</keyword>
<dbReference type="Gene3D" id="3.30.1600.10">
    <property type="entry name" value="SIR2/SIRT2 'Small Domain"/>
    <property type="match status" value="1"/>
</dbReference>
<evidence type="ECO:0000256" key="4">
    <source>
        <dbReference type="ARBA" id="ARBA00022491"/>
    </source>
</evidence>
<feature type="binding site" evidence="12">
    <location>
        <position position="336"/>
    </location>
    <ligand>
        <name>Zn(2+)</name>
        <dbReference type="ChEBI" id="CHEBI:29105"/>
    </ligand>
</feature>
<dbReference type="Gene3D" id="3.40.50.1220">
    <property type="entry name" value="TPP-binding domain"/>
    <property type="match status" value="1"/>
</dbReference>
<feature type="region of interest" description="Disordered" evidence="13">
    <location>
        <begin position="1"/>
        <end position="45"/>
    </location>
</feature>
<sequence>MSPKRIRVNEASEDGTYPSCLPSIPSTFTPLPLTPGPQDDNLTDPEYLSSYHADNTFTKSDNIAPMNRSHGTDIPTNSTDNSSNEYSSIEDTIVPRALLLQTDSDGELEDGAENGGGDEASLEDMIVTPPLTEEEYVLLRRAAQQKGTANFIKEYLFEKAMPVTHLFYAFDAQPPQKLVDTSDIQLISILHRAVSKFLRHRKKLEHINTLEDVVRLLKESKNIMVLTGAGVSVSCGIPDFRSENGIYSRLSEFDLDEPQDMFDINYFKERPKVFYSFAKKIYPSNFKPSPSHYFIKLLEDKEKLLRNYTQNIDTLEQSANINNILQCHGSFARATCVKCGYKVDGHMIKDDILHSRVPYCPRCPQNLSPNHSPALMKPDIVFFGEKLPDEFDHFFPLDREKVDLLIVMGSSLRVAPVSEIMGQIPHDVPQIVINKTPIRHMEFDVQLLGDCDTIVAELCRLCGWELKHEKLPNGSSNGCAAAKSKFLNPCWYLFEGAQVLPNDLSEEACRYA</sequence>
<evidence type="ECO:0000256" key="6">
    <source>
        <dbReference type="ARBA" id="ARBA00022723"/>
    </source>
</evidence>
<dbReference type="Pfam" id="PF02146">
    <property type="entry name" value="SIR2"/>
    <property type="match status" value="1"/>
</dbReference>
<dbReference type="PANTHER" id="PTHR11085:SF9">
    <property type="entry name" value="NAD-DEPENDENT PROTEIN DEACETYLASE SIRTUIN-1"/>
    <property type="match status" value="1"/>
</dbReference>
<keyword evidence="6 12" id="KW-0479">Metal-binding</keyword>
<keyword evidence="8" id="KW-0805">Transcription regulation</keyword>
<comment type="subcellular location">
    <subcellularLocation>
        <location evidence="2">Nucleus</location>
    </subcellularLocation>
</comment>
<dbReference type="SUPFAM" id="SSF52467">
    <property type="entry name" value="DHS-like NAD/FAD-binding domain"/>
    <property type="match status" value="1"/>
</dbReference>
<keyword evidence="10" id="KW-0804">Transcription</keyword>
<evidence type="ECO:0000256" key="3">
    <source>
        <dbReference type="ARBA" id="ARBA00006924"/>
    </source>
</evidence>
<dbReference type="GO" id="GO:0046872">
    <property type="term" value="F:metal ion binding"/>
    <property type="evidence" value="ECO:0007669"/>
    <property type="project" value="UniProtKB-KW"/>
</dbReference>
<keyword evidence="4" id="KW-0678">Repressor</keyword>
<evidence type="ECO:0000256" key="1">
    <source>
        <dbReference type="ARBA" id="ARBA00001947"/>
    </source>
</evidence>
<dbReference type="InterPro" id="IPR003000">
    <property type="entry name" value="Sirtuin"/>
</dbReference>
<evidence type="ECO:0000256" key="10">
    <source>
        <dbReference type="ARBA" id="ARBA00023163"/>
    </source>
</evidence>
<evidence type="ECO:0000256" key="2">
    <source>
        <dbReference type="ARBA" id="ARBA00004123"/>
    </source>
</evidence>
<dbReference type="PANTHER" id="PTHR11085">
    <property type="entry name" value="NAD-DEPENDENT PROTEIN DEACYLASE SIRTUIN-5, MITOCHONDRIAL-RELATED"/>
    <property type="match status" value="1"/>
</dbReference>
<dbReference type="GO" id="GO:0046970">
    <property type="term" value="F:histone H4K16 deacetylase activity, NAD-dependent"/>
    <property type="evidence" value="ECO:0007669"/>
    <property type="project" value="TreeGrafter"/>
</dbReference>
<comment type="cofactor">
    <cofactor evidence="1">
        <name>Zn(2+)</name>
        <dbReference type="ChEBI" id="CHEBI:29105"/>
    </cofactor>
</comment>
<evidence type="ECO:0000256" key="8">
    <source>
        <dbReference type="ARBA" id="ARBA00023015"/>
    </source>
</evidence>
<dbReference type="GO" id="GO:0070403">
    <property type="term" value="F:NAD+ binding"/>
    <property type="evidence" value="ECO:0007669"/>
    <property type="project" value="InterPro"/>
</dbReference>
<dbReference type="Pfam" id="PF04574">
    <property type="entry name" value="DUF592"/>
    <property type="match status" value="1"/>
</dbReference>
<comment type="caution">
    <text evidence="15">The sequence shown here is derived from an EMBL/GenBank/DDBJ whole genome shotgun (WGS) entry which is preliminary data.</text>
</comment>
<evidence type="ECO:0000256" key="5">
    <source>
        <dbReference type="ARBA" id="ARBA00022679"/>
    </source>
</evidence>
<keyword evidence="5" id="KW-0808">Transferase</keyword>
<dbReference type="EMBL" id="CAJVPI010001749">
    <property type="protein sequence ID" value="CAG8625277.1"/>
    <property type="molecule type" value="Genomic_DNA"/>
</dbReference>
<evidence type="ECO:0000313" key="15">
    <source>
        <dbReference type="EMBL" id="CAG8625277.1"/>
    </source>
</evidence>
<proteinExistence type="inferred from homology"/>
<comment type="similarity">
    <text evidence="3">Belongs to the sirtuin family. Class I subfamily.</text>
</comment>
<dbReference type="GO" id="GO:0005634">
    <property type="term" value="C:nucleus"/>
    <property type="evidence" value="ECO:0007669"/>
    <property type="project" value="UniProtKB-SubCell"/>
</dbReference>
<dbReference type="Proteomes" id="UP000789739">
    <property type="component" value="Unassembled WGS sequence"/>
</dbReference>
<feature type="compositionally biased region" description="Polar residues" evidence="13">
    <location>
        <begin position="74"/>
        <end position="87"/>
    </location>
</feature>
<name>A0A9N9D3Y2_9GLOM</name>
<evidence type="ECO:0000256" key="11">
    <source>
        <dbReference type="ARBA" id="ARBA00023242"/>
    </source>
</evidence>
<organism evidence="15 16">
    <name type="scientific">Paraglomus brasilianum</name>
    <dbReference type="NCBI Taxonomy" id="144538"/>
    <lineage>
        <taxon>Eukaryota</taxon>
        <taxon>Fungi</taxon>
        <taxon>Fungi incertae sedis</taxon>
        <taxon>Mucoromycota</taxon>
        <taxon>Glomeromycotina</taxon>
        <taxon>Glomeromycetes</taxon>
        <taxon>Paraglomerales</taxon>
        <taxon>Paraglomeraceae</taxon>
        <taxon>Paraglomus</taxon>
    </lineage>
</organism>
<feature type="binding site" evidence="12">
    <location>
        <position position="339"/>
    </location>
    <ligand>
        <name>Zn(2+)</name>
        <dbReference type="ChEBI" id="CHEBI:29105"/>
    </ligand>
</feature>
<evidence type="ECO:0000256" key="7">
    <source>
        <dbReference type="ARBA" id="ARBA00022833"/>
    </source>
</evidence>
<dbReference type="PROSITE" id="PS50305">
    <property type="entry name" value="SIRTUIN"/>
    <property type="match status" value="1"/>
</dbReference>
<keyword evidence="7 12" id="KW-0862">Zinc</keyword>
<evidence type="ECO:0000313" key="16">
    <source>
        <dbReference type="Proteomes" id="UP000789739"/>
    </source>
</evidence>
<evidence type="ECO:0000256" key="9">
    <source>
        <dbReference type="ARBA" id="ARBA00023027"/>
    </source>
</evidence>
<dbReference type="InterPro" id="IPR007654">
    <property type="entry name" value="NAD-dep_histone_deAcase_SIR2_N"/>
</dbReference>
<keyword evidence="16" id="KW-1185">Reference proteome</keyword>
<feature type="domain" description="Deacetylase sirtuin-type" evidence="14">
    <location>
        <begin position="203"/>
        <end position="465"/>
    </location>
</feature>
<feature type="region of interest" description="Disordered" evidence="13">
    <location>
        <begin position="57"/>
        <end position="87"/>
    </location>
</feature>
<keyword evidence="9" id="KW-0520">NAD</keyword>
<gene>
    <name evidence="15" type="ORF">PBRASI_LOCUS8942</name>
</gene>
<dbReference type="InterPro" id="IPR026590">
    <property type="entry name" value="Ssirtuin_cat_dom"/>
</dbReference>
<evidence type="ECO:0000256" key="13">
    <source>
        <dbReference type="SAM" id="MobiDB-lite"/>
    </source>
</evidence>
<dbReference type="InterPro" id="IPR026591">
    <property type="entry name" value="Sirtuin_cat_small_dom_sf"/>
</dbReference>
<dbReference type="InterPro" id="IPR029035">
    <property type="entry name" value="DHS-like_NAD/FAD-binding_dom"/>
</dbReference>
<protein>
    <submittedName>
        <fullName evidence="15">5646_t:CDS:1</fullName>
    </submittedName>
</protein>
<feature type="active site" description="Proton acceptor" evidence="12">
    <location>
        <position position="328"/>
    </location>
</feature>
<dbReference type="AlphaFoldDB" id="A0A9N9D3Y2"/>
<accession>A0A9N9D3Y2</accession>
<evidence type="ECO:0000256" key="12">
    <source>
        <dbReference type="PROSITE-ProRule" id="PRU00236"/>
    </source>
</evidence>
<dbReference type="InterPro" id="IPR050134">
    <property type="entry name" value="NAD-dep_sirtuin_deacylases"/>
</dbReference>
<evidence type="ECO:0000259" key="14">
    <source>
        <dbReference type="PROSITE" id="PS50305"/>
    </source>
</evidence>
<reference evidence="15" key="1">
    <citation type="submission" date="2021-06" db="EMBL/GenBank/DDBJ databases">
        <authorList>
            <person name="Kallberg Y."/>
            <person name="Tangrot J."/>
            <person name="Rosling A."/>
        </authorList>
    </citation>
    <scope>NUCLEOTIDE SEQUENCE</scope>
    <source>
        <strain evidence="15">BR232B</strain>
    </source>
</reference>